<dbReference type="SMART" id="SM00597">
    <property type="entry name" value="ZnF_TTF"/>
    <property type="match status" value="1"/>
</dbReference>
<evidence type="ECO:0000313" key="2">
    <source>
        <dbReference type="EMBL" id="KAK9977236.1"/>
    </source>
</evidence>
<dbReference type="PANTHER" id="PTHR45749">
    <property type="match status" value="1"/>
</dbReference>
<sequence>MADADELSIVDRILHGFSFDTLSFEEKNTIKSVGRPQPPVKIYKQGRGFSVNWYSRVDWLTGSKEKKRLFCWPCLLFSSTRNGTWTKYGFDDVKNLERAVTRHAKSKDHVSAQVKLNILGKVRIEHVLDEGARLQVERHNQTVKKNRAVLERLIDTTTLLARQELAFRGKFRDETTSANKGNYREFLECQAKHDELLATHLQTSTVFSGTSNRIQNDLIHCIASVVSDTIKTDIDAAPFFSWQVDETTDVSNQAQLSISVRYVDRNALIQERFIGFFYVSAGCDAQSVYEAVTMAMTSFRFEEKLVAQTYDGAAVMASALNGLQAKVKAVAPSAVFVHCYAHRLNLVLSQGAKSIPSARVFFANLGGFASFFSHSSKRTALLDEVGCSRLPKSAPTRWNFHSRAVSTVAENREKLLDVFKRIVDAPAMDDDTVRGALGFIGYLEDFEFLFFLFTFRAIFSLTDVVFDIVQHKAMDIAFCRQKINNLLSTLENLGSEDRFTQIYDSAAHLSDVRAPRLSRAKMKGGMDVKGYYRLIYMSVIDNQMMQIKQRFADLDNLKFLQLLNNALYEQMRNEFPVEAFQSLISIYGHHFDADRLKSELQVFYSERDMHGESGKLCDLLREFKLNDLDKAMPELFKLMCLCATIGVTSAGVERSFSCLKRIKTYLRSAMGQERLSELALLSIEKALAKELEGRGSWWYEQVTEKFNSMRERRMDFTFKVRSLKYYRKKVFTDKERFY</sequence>
<evidence type="ECO:0000313" key="3">
    <source>
        <dbReference type="Proteomes" id="UP001479290"/>
    </source>
</evidence>
<dbReference type="InterPro" id="IPR025398">
    <property type="entry name" value="DUF4371"/>
</dbReference>
<dbReference type="Pfam" id="PF14291">
    <property type="entry name" value="DUF4371"/>
    <property type="match status" value="1"/>
</dbReference>
<protein>
    <recommendedName>
        <fullName evidence="1">TTF-type domain-containing protein</fullName>
    </recommendedName>
</protein>
<proteinExistence type="predicted"/>
<name>A0AAW2AU58_CULAL</name>
<dbReference type="AlphaFoldDB" id="A0AAW2AU58"/>
<dbReference type="InterPro" id="IPR012337">
    <property type="entry name" value="RNaseH-like_sf"/>
</dbReference>
<dbReference type="PANTHER" id="PTHR45749:SF28">
    <property type="entry name" value="ZINC FINGER MYM-TYPE PROTEIN 1-LIKE-RELATED"/>
    <property type="match status" value="1"/>
</dbReference>
<keyword evidence="3" id="KW-1185">Reference proteome</keyword>
<comment type="caution">
    <text evidence="2">The sequence shown here is derived from an EMBL/GenBank/DDBJ whole genome shotgun (WGS) entry which is preliminary data.</text>
</comment>
<accession>A0AAW2AU58</accession>
<dbReference type="Pfam" id="PF05699">
    <property type="entry name" value="Dimer_Tnp_hAT"/>
    <property type="match status" value="1"/>
</dbReference>
<gene>
    <name evidence="2" type="ORF">ABG768_019057</name>
</gene>
<dbReference type="EMBL" id="JAWDJR010000003">
    <property type="protein sequence ID" value="KAK9977236.1"/>
    <property type="molecule type" value="Genomic_DNA"/>
</dbReference>
<dbReference type="GO" id="GO:0046983">
    <property type="term" value="F:protein dimerization activity"/>
    <property type="evidence" value="ECO:0007669"/>
    <property type="project" value="InterPro"/>
</dbReference>
<feature type="domain" description="TTF-type" evidence="1">
    <location>
        <begin position="45"/>
        <end position="139"/>
    </location>
</feature>
<organism evidence="2 3">
    <name type="scientific">Culter alburnus</name>
    <name type="common">Topmouth culter</name>
    <dbReference type="NCBI Taxonomy" id="194366"/>
    <lineage>
        <taxon>Eukaryota</taxon>
        <taxon>Metazoa</taxon>
        <taxon>Chordata</taxon>
        <taxon>Craniata</taxon>
        <taxon>Vertebrata</taxon>
        <taxon>Euteleostomi</taxon>
        <taxon>Actinopterygii</taxon>
        <taxon>Neopterygii</taxon>
        <taxon>Teleostei</taxon>
        <taxon>Ostariophysi</taxon>
        <taxon>Cypriniformes</taxon>
        <taxon>Xenocyprididae</taxon>
        <taxon>Xenocypridinae</taxon>
        <taxon>Culter</taxon>
    </lineage>
</organism>
<dbReference type="InterPro" id="IPR008906">
    <property type="entry name" value="HATC_C_dom"/>
</dbReference>
<evidence type="ECO:0000259" key="1">
    <source>
        <dbReference type="SMART" id="SM00597"/>
    </source>
</evidence>
<dbReference type="SUPFAM" id="SSF53098">
    <property type="entry name" value="Ribonuclease H-like"/>
    <property type="match status" value="1"/>
</dbReference>
<reference evidence="2 3" key="1">
    <citation type="submission" date="2024-05" db="EMBL/GenBank/DDBJ databases">
        <title>A high-quality chromosomal-level genome assembly of Topmouth culter (Culter alburnus).</title>
        <authorList>
            <person name="Zhao H."/>
        </authorList>
    </citation>
    <scope>NUCLEOTIDE SEQUENCE [LARGE SCALE GENOMIC DNA]</scope>
    <source>
        <strain evidence="2">CATC2023</strain>
        <tissue evidence="2">Muscle</tissue>
    </source>
</reference>
<dbReference type="Proteomes" id="UP001479290">
    <property type="component" value="Unassembled WGS sequence"/>
</dbReference>
<dbReference type="InterPro" id="IPR006580">
    <property type="entry name" value="Znf_TTF"/>
</dbReference>